<keyword evidence="2" id="KW-1185">Reference proteome</keyword>
<accession>A0A345RJT0</accession>
<evidence type="ECO:0000313" key="1">
    <source>
        <dbReference type="EMBL" id="AXI59546.1"/>
    </source>
</evidence>
<sequence>MNTLTGFKTFICAGTVVLVADELSAAEQQDGLDALLYAQTVASHKHPDVAQVESWNQASKIALRVTGALLLENPDTSLPVPMPGSFTLIEVTERILHSWVPASTSEVVRTCLGHVSRQASSGRAMAVLQRHALLEGRWIRFGFGFLSQDLKLSKVVIAFEFDELVNDSVLCHRFNTEKVRGNVSIDSFQALIDPEDYVISRDKVIALLGARRQEQIIALT</sequence>
<protein>
    <submittedName>
        <fullName evidence="1">Uncharacterized protein</fullName>
    </submittedName>
</protein>
<dbReference type="RefSeq" id="WP_114881268.1">
    <property type="nucleotide sequence ID" value="NZ_CP029608.1"/>
</dbReference>
<dbReference type="Proteomes" id="UP000253720">
    <property type="component" value="Chromosome"/>
</dbReference>
<gene>
    <name evidence="1" type="ORF">DLD99_03370</name>
</gene>
<dbReference type="EMBL" id="CP029608">
    <property type="protein sequence ID" value="AXI59546.1"/>
    <property type="molecule type" value="Genomic_DNA"/>
</dbReference>
<dbReference type="AlphaFoldDB" id="A0A345RJT0"/>
<reference evidence="1 2" key="1">
    <citation type="submission" date="2018-05" db="EMBL/GenBank/DDBJ databases">
        <title>Complete genome sequence of Pseudomonas kribbensis 46-2(T).</title>
        <authorList>
            <person name="Jeong H."/>
            <person name="Lee S.-G."/>
            <person name="Rha E."/>
            <person name="Kim H."/>
        </authorList>
    </citation>
    <scope>NUCLEOTIDE SEQUENCE [LARGE SCALE GENOMIC DNA]</scope>
    <source>
        <strain evidence="1 2">46-2</strain>
    </source>
</reference>
<name>A0A345RJT0_9PSED</name>
<proteinExistence type="predicted"/>
<dbReference type="KEGG" id="pke:DLD99_03370"/>
<organism evidence="1 2">
    <name type="scientific">Pseudomonas kribbensis</name>
    <dbReference type="NCBI Taxonomy" id="1628086"/>
    <lineage>
        <taxon>Bacteria</taxon>
        <taxon>Pseudomonadati</taxon>
        <taxon>Pseudomonadota</taxon>
        <taxon>Gammaproteobacteria</taxon>
        <taxon>Pseudomonadales</taxon>
        <taxon>Pseudomonadaceae</taxon>
        <taxon>Pseudomonas</taxon>
    </lineage>
</organism>
<evidence type="ECO:0000313" key="2">
    <source>
        <dbReference type="Proteomes" id="UP000253720"/>
    </source>
</evidence>